<dbReference type="OrthoDB" id="8963340at2759"/>
<dbReference type="GO" id="GO:0030479">
    <property type="term" value="C:actin cortical patch"/>
    <property type="evidence" value="ECO:0007669"/>
    <property type="project" value="UniProtKB-ARBA"/>
</dbReference>
<protein>
    <submittedName>
        <fullName evidence="5">LAME_0G10132g1_1</fullName>
    </submittedName>
</protein>
<feature type="region of interest" description="Disordered" evidence="2">
    <location>
        <begin position="176"/>
        <end position="534"/>
    </location>
</feature>
<dbReference type="Pfam" id="PF00568">
    <property type="entry name" value="WH1"/>
    <property type="match status" value="1"/>
</dbReference>
<evidence type="ECO:0000256" key="1">
    <source>
        <dbReference type="ARBA" id="ARBA00022553"/>
    </source>
</evidence>
<dbReference type="FunFam" id="2.30.29.30:FF:000281">
    <property type="entry name" value="Actin associated protein"/>
    <property type="match status" value="1"/>
</dbReference>
<keyword evidence="6" id="KW-1185">Reference proteome</keyword>
<dbReference type="Gene3D" id="2.30.29.30">
    <property type="entry name" value="Pleckstrin-homology domain (PH domain)/Phosphotyrosine-binding domain (PTB)"/>
    <property type="match status" value="1"/>
</dbReference>
<dbReference type="InterPro" id="IPR033927">
    <property type="entry name" value="WASPfam_EVH1"/>
</dbReference>
<dbReference type="CDD" id="cd01205">
    <property type="entry name" value="EVH1_WASP-like"/>
    <property type="match status" value="1"/>
</dbReference>
<dbReference type="PROSITE" id="PS51082">
    <property type="entry name" value="WH2"/>
    <property type="match status" value="1"/>
</dbReference>
<feature type="compositionally biased region" description="Pro residues" evidence="2">
    <location>
        <begin position="478"/>
        <end position="487"/>
    </location>
</feature>
<organism evidence="5 6">
    <name type="scientific">Lachancea meyersii CBS 8951</name>
    <dbReference type="NCBI Taxonomy" id="1266667"/>
    <lineage>
        <taxon>Eukaryota</taxon>
        <taxon>Fungi</taxon>
        <taxon>Dikarya</taxon>
        <taxon>Ascomycota</taxon>
        <taxon>Saccharomycotina</taxon>
        <taxon>Saccharomycetes</taxon>
        <taxon>Saccharomycetales</taxon>
        <taxon>Saccharomycetaceae</taxon>
        <taxon>Lachancea</taxon>
    </lineage>
</organism>
<evidence type="ECO:0000313" key="6">
    <source>
        <dbReference type="Proteomes" id="UP000191144"/>
    </source>
</evidence>
<evidence type="ECO:0000259" key="4">
    <source>
        <dbReference type="PROSITE" id="PS51082"/>
    </source>
</evidence>
<dbReference type="Proteomes" id="UP000191144">
    <property type="component" value="Chromosome G"/>
</dbReference>
<feature type="domain" description="WH2" evidence="4">
    <location>
        <begin position="536"/>
        <end position="556"/>
    </location>
</feature>
<feature type="region of interest" description="Disordered" evidence="2">
    <location>
        <begin position="550"/>
        <end position="601"/>
    </location>
</feature>
<gene>
    <name evidence="5" type="ORF">LAME_0G10132G</name>
</gene>
<feature type="compositionally biased region" description="Pro residues" evidence="2">
    <location>
        <begin position="457"/>
        <end position="468"/>
    </location>
</feature>
<evidence type="ECO:0000259" key="3">
    <source>
        <dbReference type="PROSITE" id="PS50229"/>
    </source>
</evidence>
<dbReference type="Pfam" id="PF02205">
    <property type="entry name" value="WH2"/>
    <property type="match status" value="1"/>
</dbReference>
<evidence type="ECO:0000313" key="5">
    <source>
        <dbReference type="EMBL" id="SCV00499.1"/>
    </source>
</evidence>
<dbReference type="GO" id="GO:0003779">
    <property type="term" value="F:actin binding"/>
    <property type="evidence" value="ECO:0007669"/>
    <property type="project" value="InterPro"/>
</dbReference>
<evidence type="ECO:0000256" key="2">
    <source>
        <dbReference type="SAM" id="MobiDB-lite"/>
    </source>
</evidence>
<dbReference type="SUPFAM" id="SSF50729">
    <property type="entry name" value="PH domain-like"/>
    <property type="match status" value="1"/>
</dbReference>
<dbReference type="EMBL" id="LT598484">
    <property type="protein sequence ID" value="SCV00499.1"/>
    <property type="molecule type" value="Genomic_DNA"/>
</dbReference>
<feature type="compositionally biased region" description="Low complexity" evidence="2">
    <location>
        <begin position="228"/>
        <end position="248"/>
    </location>
</feature>
<dbReference type="InterPro" id="IPR011993">
    <property type="entry name" value="PH-like_dom_sf"/>
</dbReference>
<reference evidence="6" key="1">
    <citation type="submission" date="2016-03" db="EMBL/GenBank/DDBJ databases">
        <authorList>
            <person name="Devillers Hugo."/>
        </authorList>
    </citation>
    <scope>NUCLEOTIDE SEQUENCE [LARGE SCALE GENOMIC DNA]</scope>
</reference>
<dbReference type="InterPro" id="IPR003124">
    <property type="entry name" value="WH2_dom"/>
</dbReference>
<feature type="compositionally biased region" description="Low complexity" evidence="2">
    <location>
        <begin position="515"/>
        <end position="525"/>
    </location>
</feature>
<dbReference type="SMART" id="SM00461">
    <property type="entry name" value="WH1"/>
    <property type="match status" value="1"/>
</dbReference>
<dbReference type="GO" id="GO:0045010">
    <property type="term" value="P:actin nucleation"/>
    <property type="evidence" value="ECO:0007669"/>
    <property type="project" value="UniProtKB-ARBA"/>
</dbReference>
<feature type="domain" description="WH1" evidence="3">
    <location>
        <begin position="16"/>
        <end position="127"/>
    </location>
</feature>
<feature type="compositionally biased region" description="Pro residues" evidence="2">
    <location>
        <begin position="388"/>
        <end position="405"/>
    </location>
</feature>
<accession>A0A1G4K8V6</accession>
<proteinExistence type="predicted"/>
<dbReference type="InterPro" id="IPR000697">
    <property type="entry name" value="WH1/EVH1_dom"/>
</dbReference>
<feature type="compositionally biased region" description="Pro residues" evidence="2">
    <location>
        <begin position="249"/>
        <end position="280"/>
    </location>
</feature>
<keyword evidence="1" id="KW-0597">Phosphoprotein</keyword>
<name>A0A1G4K8V6_9SACH</name>
<dbReference type="PROSITE" id="PS50229">
    <property type="entry name" value="WH1"/>
    <property type="match status" value="1"/>
</dbReference>
<feature type="compositionally biased region" description="Pro residues" evidence="2">
    <location>
        <begin position="335"/>
        <end position="360"/>
    </location>
</feature>
<dbReference type="GO" id="GO:0071933">
    <property type="term" value="F:Arp2/3 complex binding"/>
    <property type="evidence" value="ECO:0007669"/>
    <property type="project" value="UniProtKB-ARBA"/>
</dbReference>
<dbReference type="AlphaFoldDB" id="A0A1G4K8V6"/>
<sequence length="625" mass="65856">MGLLNANDKEKIKRALPKSSNKIVDVTVARLYVAYPNPQEWQYTGLSGAITLVDDIVGHTFFLKLVDIQGHRGVLWDQELCVGFDYHQDRTFFHTFELEECMAGLLFEDLDEAAHLLKRVQKREKYASKKTLANKNAIALTKKLQSEQESQVVFGPRGESLISDQRQRYKIQDEFEAPVTKKKAPPPPPPAAASFSPPRQTYDEPTIPSFSSPQAHEAPSPFISNEMDTAASDYDSSSASESVSTTPVPQTPQPVHKLPPMPVFSNPPPPPPPPQPPVAPVLPADSAPGPPQRSTHNPFPIPVQNAAPHAPPPPFQQASGTAPAPSLPQAARPVPGIPPRSNGPPAPPPRRGPGPPPPPRRVASNPTGYQAPGPIQPSLTGPAQGRRPGPPPPPRRGAAPPPPPRSARVSSGPPPPQRNVSVASPPPMHTFPQQSAVLLPPPAPAMPQSQFNVQETLPPPPPPLPPTTQPASGQQHFAPPPAPPAPPMQLSGQSAIPPPPAMPSHAVTAPPPPAFLAQPQQVAPARGVSEVTGDSGRDALLASIRGAGGIGALRKTDKSQLDKPSVVLQEARGESTRQPSGTASSPANGGGGGPASLADALAAALNQRKSKVAQDDGDYDNGDDW</sequence>